<dbReference type="SUPFAM" id="SSF103473">
    <property type="entry name" value="MFS general substrate transporter"/>
    <property type="match status" value="1"/>
</dbReference>
<dbReference type="InterPro" id="IPR010559">
    <property type="entry name" value="Sig_transdc_His_kin_internal"/>
</dbReference>
<evidence type="ECO:0000256" key="2">
    <source>
        <dbReference type="SAM" id="Phobius"/>
    </source>
</evidence>
<comment type="caution">
    <text evidence="5">The sequence shown here is derived from an EMBL/GenBank/DDBJ whole genome shotgun (WGS) entry which is preliminary data.</text>
</comment>
<dbReference type="GO" id="GO:0000155">
    <property type="term" value="F:phosphorelay sensor kinase activity"/>
    <property type="evidence" value="ECO:0007669"/>
    <property type="project" value="InterPro"/>
</dbReference>
<organism evidence="5 6">
    <name type="scientific">Undibacterium fentianense</name>
    <dbReference type="NCBI Taxonomy" id="2828728"/>
    <lineage>
        <taxon>Bacteria</taxon>
        <taxon>Pseudomonadati</taxon>
        <taxon>Pseudomonadota</taxon>
        <taxon>Betaproteobacteria</taxon>
        <taxon>Burkholderiales</taxon>
        <taxon>Oxalobacteraceae</taxon>
        <taxon>Undibacterium</taxon>
    </lineage>
</organism>
<name>A0A941E5K2_9BURK</name>
<keyword evidence="6" id="KW-1185">Reference proteome</keyword>
<keyword evidence="5" id="KW-0418">Kinase</keyword>
<evidence type="ECO:0000259" key="3">
    <source>
        <dbReference type="Pfam" id="PF02518"/>
    </source>
</evidence>
<dbReference type="Proteomes" id="UP000678545">
    <property type="component" value="Unassembled WGS sequence"/>
</dbReference>
<evidence type="ECO:0000313" key="6">
    <source>
        <dbReference type="Proteomes" id="UP000678545"/>
    </source>
</evidence>
<dbReference type="PANTHER" id="PTHR34220">
    <property type="entry name" value="SENSOR HISTIDINE KINASE YPDA"/>
    <property type="match status" value="1"/>
</dbReference>
<dbReference type="InterPro" id="IPR050640">
    <property type="entry name" value="Bact_2-comp_sensor_kinase"/>
</dbReference>
<dbReference type="SUPFAM" id="SSF55874">
    <property type="entry name" value="ATPase domain of HSP90 chaperone/DNA topoisomerase II/histidine kinase"/>
    <property type="match status" value="1"/>
</dbReference>
<keyword evidence="5" id="KW-0808">Transferase</keyword>
<reference evidence="5" key="1">
    <citation type="submission" date="2021-04" db="EMBL/GenBank/DDBJ databases">
        <title>novel species isolated from subtropical streams in China.</title>
        <authorList>
            <person name="Lu H."/>
        </authorList>
    </citation>
    <scope>NUCLEOTIDE SEQUENCE</scope>
    <source>
        <strain evidence="5">FT137W</strain>
    </source>
</reference>
<evidence type="ECO:0000256" key="1">
    <source>
        <dbReference type="SAM" id="Coils"/>
    </source>
</evidence>
<accession>A0A941E5K2</accession>
<feature type="transmembrane region" description="Helical" evidence="2">
    <location>
        <begin position="168"/>
        <end position="185"/>
    </location>
</feature>
<feature type="coiled-coil region" evidence="1">
    <location>
        <begin position="187"/>
        <end position="221"/>
    </location>
</feature>
<keyword evidence="2" id="KW-0472">Membrane</keyword>
<feature type="transmembrane region" description="Helical" evidence="2">
    <location>
        <begin position="91"/>
        <end position="114"/>
    </location>
</feature>
<keyword evidence="1" id="KW-0175">Coiled coil</keyword>
<dbReference type="GO" id="GO:0016020">
    <property type="term" value="C:membrane"/>
    <property type="evidence" value="ECO:0007669"/>
    <property type="project" value="InterPro"/>
</dbReference>
<gene>
    <name evidence="5" type="ORF">KDM90_16240</name>
</gene>
<dbReference type="InterPro" id="IPR036259">
    <property type="entry name" value="MFS_trans_sf"/>
</dbReference>
<keyword evidence="2" id="KW-1133">Transmembrane helix</keyword>
<dbReference type="Pfam" id="PF02518">
    <property type="entry name" value="HATPase_c"/>
    <property type="match status" value="1"/>
</dbReference>
<sequence>MWKKMTSWYAHWDEELLGVLANPKAIEQIDSPWRRCLARRLGSLSPIERAQLREFSVSFRGAKLWWAIAKLCLLFSMFGLFLQLFRPKLDWWVLVLVANLIGWALSFSLIGIWFNYRQIAKHRLRVLLSGALGVCVGLLGGAMVGALIKGKNIVQSIEQDAPNVIKVALILGVIYALLIGMVAGWRNKNYETINAQLELEAEREKNARQASESQLRLLRAQIEPHFLFNTLGAVQQLAEQGAPQAAQLTANLIVFLRASMSEMRSDQISLAEEFQLVRAYLEVMQVRMGSRLEFHLDLPRDLGDIKLPSMVLLTLAENAIKHGIEPSLRGGSIQISASKIEDTVVVLVQDSGIGLSDKPSTGIGLQNVRDRLRLLYGARAELAISEVETGGVLAELRMPIIPQGV</sequence>
<dbReference type="RefSeq" id="WP_212676681.1">
    <property type="nucleotide sequence ID" value="NZ_JAGSPJ010000007.1"/>
</dbReference>
<dbReference type="PANTHER" id="PTHR34220:SF9">
    <property type="entry name" value="SIGNAL TRANSDUCTION HISTIDINE KINASE INTERNAL REGION DOMAIN-CONTAINING PROTEIN"/>
    <property type="match status" value="1"/>
</dbReference>
<dbReference type="AlphaFoldDB" id="A0A941E5K2"/>
<dbReference type="Gene3D" id="3.30.565.10">
    <property type="entry name" value="Histidine kinase-like ATPase, C-terminal domain"/>
    <property type="match status" value="1"/>
</dbReference>
<feature type="domain" description="Signal transduction histidine kinase internal region" evidence="4">
    <location>
        <begin position="214"/>
        <end position="292"/>
    </location>
</feature>
<feature type="transmembrane region" description="Helical" evidence="2">
    <location>
        <begin position="64"/>
        <end position="85"/>
    </location>
</feature>
<keyword evidence="2" id="KW-0812">Transmembrane</keyword>
<evidence type="ECO:0000259" key="4">
    <source>
        <dbReference type="Pfam" id="PF06580"/>
    </source>
</evidence>
<feature type="transmembrane region" description="Helical" evidence="2">
    <location>
        <begin position="126"/>
        <end position="148"/>
    </location>
</feature>
<evidence type="ECO:0000313" key="5">
    <source>
        <dbReference type="EMBL" id="MBR7801562.1"/>
    </source>
</evidence>
<dbReference type="Pfam" id="PF06580">
    <property type="entry name" value="His_kinase"/>
    <property type="match status" value="1"/>
</dbReference>
<protein>
    <submittedName>
        <fullName evidence="5">Histidine kinase</fullName>
    </submittedName>
</protein>
<dbReference type="InterPro" id="IPR003594">
    <property type="entry name" value="HATPase_dom"/>
</dbReference>
<dbReference type="InterPro" id="IPR036890">
    <property type="entry name" value="HATPase_C_sf"/>
</dbReference>
<dbReference type="EMBL" id="JAGSPJ010000007">
    <property type="protein sequence ID" value="MBR7801562.1"/>
    <property type="molecule type" value="Genomic_DNA"/>
</dbReference>
<proteinExistence type="predicted"/>
<feature type="domain" description="Histidine kinase/HSP90-like ATPase" evidence="3">
    <location>
        <begin position="304"/>
        <end position="399"/>
    </location>
</feature>